<proteinExistence type="predicted"/>
<dbReference type="KEGG" id="msar:MSAR_22380"/>
<feature type="transmembrane region" description="Helical" evidence="1">
    <location>
        <begin position="24"/>
        <end position="44"/>
    </location>
</feature>
<dbReference type="EMBL" id="AP022595">
    <property type="protein sequence ID" value="BBY59102.1"/>
    <property type="molecule type" value="Genomic_DNA"/>
</dbReference>
<dbReference type="AlphaFoldDB" id="A0A7I7SQ43"/>
<feature type="transmembrane region" description="Helical" evidence="1">
    <location>
        <begin position="135"/>
        <end position="155"/>
    </location>
</feature>
<name>A0A7I7SQ43_9MYCO</name>
<reference evidence="2 3" key="1">
    <citation type="journal article" date="2019" name="Emerg. Microbes Infect.">
        <title>Comprehensive subspecies identification of 175 nontuberculous mycobacteria species based on 7547 genomic profiles.</title>
        <authorList>
            <person name="Matsumoto Y."/>
            <person name="Kinjo T."/>
            <person name="Motooka D."/>
            <person name="Nabeya D."/>
            <person name="Jung N."/>
            <person name="Uechi K."/>
            <person name="Horii T."/>
            <person name="Iida T."/>
            <person name="Fujita J."/>
            <person name="Nakamura S."/>
        </authorList>
    </citation>
    <scope>NUCLEOTIDE SEQUENCE [LARGE SCALE GENOMIC DNA]</scope>
    <source>
        <strain evidence="2 3">JCM 30395</strain>
    </source>
</reference>
<gene>
    <name evidence="2" type="ORF">MSAR_22380</name>
</gene>
<keyword evidence="1" id="KW-1133">Transmembrane helix</keyword>
<keyword evidence="3" id="KW-1185">Reference proteome</keyword>
<feature type="transmembrane region" description="Helical" evidence="1">
    <location>
        <begin position="76"/>
        <end position="95"/>
    </location>
</feature>
<keyword evidence="1" id="KW-0812">Transmembrane</keyword>
<evidence type="ECO:0000256" key="1">
    <source>
        <dbReference type="SAM" id="Phobius"/>
    </source>
</evidence>
<sequence length="237" mass="25392">MAEVISNLCASAMPAPAFTDWSRVLFVAGLVAGFIGLTAVLLPVNVSRKRWVFWVGWTAAAILLGLSGLRRGVAEAGMAALAVMAGGILYSLYFTPFIKLGGRVRTFWISDARQDPNEPPPPPDSYLERVTASGMWWNMAGLGLITGTFALAAGWFAPVGIMGGALVAAPLAAVGHLDRKDHFSIARGRYIPFAIVVLSSIPTLLWPTVVYFAAYYLTTPTSIGDDATPDPYIDHDF</sequence>
<evidence type="ECO:0000313" key="3">
    <source>
        <dbReference type="Proteomes" id="UP000466445"/>
    </source>
</evidence>
<evidence type="ECO:0000313" key="2">
    <source>
        <dbReference type="EMBL" id="BBY59102.1"/>
    </source>
</evidence>
<dbReference type="Proteomes" id="UP000466445">
    <property type="component" value="Chromosome"/>
</dbReference>
<organism evidence="2 3">
    <name type="scientific">Mycolicibacterium sarraceniae</name>
    <dbReference type="NCBI Taxonomy" id="1534348"/>
    <lineage>
        <taxon>Bacteria</taxon>
        <taxon>Bacillati</taxon>
        <taxon>Actinomycetota</taxon>
        <taxon>Actinomycetes</taxon>
        <taxon>Mycobacteriales</taxon>
        <taxon>Mycobacteriaceae</taxon>
        <taxon>Mycolicibacterium</taxon>
    </lineage>
</organism>
<feature type="transmembrane region" description="Helical" evidence="1">
    <location>
        <begin position="190"/>
        <end position="217"/>
    </location>
</feature>
<protein>
    <submittedName>
        <fullName evidence="2">Uncharacterized protein</fullName>
    </submittedName>
</protein>
<feature type="transmembrane region" description="Helical" evidence="1">
    <location>
        <begin position="51"/>
        <end position="70"/>
    </location>
</feature>
<keyword evidence="1" id="KW-0472">Membrane</keyword>
<dbReference type="RefSeq" id="WP_163696962.1">
    <property type="nucleotide sequence ID" value="NZ_AP022595.1"/>
</dbReference>
<accession>A0A7I7SQ43</accession>
<feature type="transmembrane region" description="Helical" evidence="1">
    <location>
        <begin position="161"/>
        <end position="178"/>
    </location>
</feature>